<dbReference type="EMBL" id="HACA01001259">
    <property type="protein sequence ID" value="CDW18620.1"/>
    <property type="molecule type" value="Transcribed_RNA"/>
</dbReference>
<name>A0A0K2SYJ5_LEPSM</name>
<dbReference type="PROSITE" id="PS51257">
    <property type="entry name" value="PROKAR_LIPOPROTEIN"/>
    <property type="match status" value="1"/>
</dbReference>
<evidence type="ECO:0000313" key="2">
    <source>
        <dbReference type="EMBL" id="CDW18620.1"/>
    </source>
</evidence>
<protein>
    <submittedName>
        <fullName evidence="2">Uncharacterized protein</fullName>
    </submittedName>
</protein>
<sequence length="78" mass="8701">MKETNPFRCKTLLNSFLTLLILTPSTTTFGCMSRIRSAVSVIRTPSPQSHCQQAKERYDGQLHLQCVPGLPIPPGIHH</sequence>
<feature type="chain" id="PRO_5005487241" evidence="1">
    <location>
        <begin position="29"/>
        <end position="78"/>
    </location>
</feature>
<reference evidence="2" key="1">
    <citation type="submission" date="2014-05" db="EMBL/GenBank/DDBJ databases">
        <authorList>
            <person name="Chronopoulou M."/>
        </authorList>
    </citation>
    <scope>NUCLEOTIDE SEQUENCE</scope>
    <source>
        <tissue evidence="2">Whole organism</tissue>
    </source>
</reference>
<feature type="signal peptide" evidence="1">
    <location>
        <begin position="1"/>
        <end position="28"/>
    </location>
</feature>
<organism evidence="2">
    <name type="scientific">Lepeophtheirus salmonis</name>
    <name type="common">Salmon louse</name>
    <name type="synonym">Caligus salmonis</name>
    <dbReference type="NCBI Taxonomy" id="72036"/>
    <lineage>
        <taxon>Eukaryota</taxon>
        <taxon>Metazoa</taxon>
        <taxon>Ecdysozoa</taxon>
        <taxon>Arthropoda</taxon>
        <taxon>Crustacea</taxon>
        <taxon>Multicrustacea</taxon>
        <taxon>Hexanauplia</taxon>
        <taxon>Copepoda</taxon>
        <taxon>Siphonostomatoida</taxon>
        <taxon>Caligidae</taxon>
        <taxon>Lepeophtheirus</taxon>
    </lineage>
</organism>
<dbReference type="AlphaFoldDB" id="A0A0K2SYJ5"/>
<evidence type="ECO:0000256" key="1">
    <source>
        <dbReference type="SAM" id="SignalP"/>
    </source>
</evidence>
<proteinExistence type="predicted"/>
<keyword evidence="1" id="KW-0732">Signal</keyword>
<accession>A0A0K2SYJ5</accession>